<accession>U1GF55</accession>
<dbReference type="GeneID" id="19240023"/>
<evidence type="ECO:0000259" key="9">
    <source>
        <dbReference type="PROSITE" id="PS50157"/>
    </source>
</evidence>
<dbReference type="AlphaFoldDB" id="U1GF55"/>
<gene>
    <name evidence="10" type="ORF">EPUS_05070</name>
</gene>
<dbReference type="GO" id="GO:0006351">
    <property type="term" value="P:DNA-templated transcription"/>
    <property type="evidence" value="ECO:0007669"/>
    <property type="project" value="InterPro"/>
</dbReference>
<dbReference type="eggNOG" id="KOG1721">
    <property type="taxonomic scope" value="Eukaryota"/>
</dbReference>
<feature type="compositionally biased region" description="Polar residues" evidence="8">
    <location>
        <begin position="1"/>
        <end position="15"/>
    </location>
</feature>
<dbReference type="PROSITE" id="PS50157">
    <property type="entry name" value="ZINC_FINGER_C2H2_2"/>
    <property type="match status" value="2"/>
</dbReference>
<dbReference type="PANTHER" id="PTHR40626">
    <property type="entry name" value="MIP31509P"/>
    <property type="match status" value="1"/>
</dbReference>
<dbReference type="SMART" id="SM00355">
    <property type="entry name" value="ZnF_C2H2"/>
    <property type="match status" value="2"/>
</dbReference>
<dbReference type="EMBL" id="KE721293">
    <property type="protein sequence ID" value="ERF70718.1"/>
    <property type="molecule type" value="Genomic_DNA"/>
</dbReference>
<keyword evidence="2" id="KW-0479">Metal-binding</keyword>
<dbReference type="OrthoDB" id="6077919at2759"/>
<dbReference type="OMA" id="GKRVHFC"/>
<keyword evidence="5" id="KW-0862">Zinc</keyword>
<evidence type="ECO:0000313" key="10">
    <source>
        <dbReference type="EMBL" id="ERF70718.1"/>
    </source>
</evidence>
<dbReference type="InterPro" id="IPR007219">
    <property type="entry name" value="XnlR_reg_dom"/>
</dbReference>
<dbReference type="RefSeq" id="XP_007803584.1">
    <property type="nucleotide sequence ID" value="XM_007805393.1"/>
</dbReference>
<dbReference type="PROSITE" id="PS00028">
    <property type="entry name" value="ZINC_FINGER_C2H2_1"/>
    <property type="match status" value="2"/>
</dbReference>
<feature type="region of interest" description="Disordered" evidence="8">
    <location>
        <begin position="1"/>
        <end position="98"/>
    </location>
</feature>
<dbReference type="GO" id="GO:0000981">
    <property type="term" value="F:DNA-binding transcription factor activity, RNA polymerase II-specific"/>
    <property type="evidence" value="ECO:0007669"/>
    <property type="project" value="InterPro"/>
</dbReference>
<keyword evidence="4 7" id="KW-0863">Zinc-finger</keyword>
<dbReference type="InterPro" id="IPR013087">
    <property type="entry name" value="Znf_C2H2_type"/>
</dbReference>
<feature type="compositionally biased region" description="Basic residues" evidence="8">
    <location>
        <begin position="38"/>
        <end position="48"/>
    </location>
</feature>
<dbReference type="Proteomes" id="UP000019373">
    <property type="component" value="Unassembled WGS sequence"/>
</dbReference>
<evidence type="ECO:0000256" key="8">
    <source>
        <dbReference type="SAM" id="MobiDB-lite"/>
    </source>
</evidence>
<reference evidence="11" key="1">
    <citation type="journal article" date="2014" name="BMC Genomics">
        <title>Genome characteristics reveal the impact of lichenization on lichen-forming fungus Endocarpon pusillum Hedwig (Verrucariales, Ascomycota).</title>
        <authorList>
            <person name="Wang Y.-Y."/>
            <person name="Liu B."/>
            <person name="Zhang X.-Y."/>
            <person name="Zhou Q.-M."/>
            <person name="Zhang T."/>
            <person name="Li H."/>
            <person name="Yu Y.-F."/>
            <person name="Zhang X.-L."/>
            <person name="Hao X.-Y."/>
            <person name="Wang M."/>
            <person name="Wang L."/>
            <person name="Wei J.-C."/>
        </authorList>
    </citation>
    <scope>NUCLEOTIDE SEQUENCE [LARGE SCALE GENOMIC DNA]</scope>
    <source>
        <strain evidence="11">Z07020 / HMAS-L-300199</strain>
    </source>
</reference>
<dbReference type="GO" id="GO:0000978">
    <property type="term" value="F:RNA polymerase II cis-regulatory region sequence-specific DNA binding"/>
    <property type="evidence" value="ECO:0007669"/>
    <property type="project" value="InterPro"/>
</dbReference>
<feature type="compositionally biased region" description="Low complexity" evidence="8">
    <location>
        <begin position="66"/>
        <end position="78"/>
    </location>
</feature>
<evidence type="ECO:0000256" key="2">
    <source>
        <dbReference type="ARBA" id="ARBA00022723"/>
    </source>
</evidence>
<dbReference type="Gene3D" id="3.30.160.60">
    <property type="entry name" value="Classic Zinc Finger"/>
    <property type="match status" value="2"/>
</dbReference>
<evidence type="ECO:0000256" key="6">
    <source>
        <dbReference type="ARBA" id="ARBA00023242"/>
    </source>
</evidence>
<dbReference type="CDD" id="cd12148">
    <property type="entry name" value="fungal_TF_MHR"/>
    <property type="match status" value="1"/>
</dbReference>
<evidence type="ECO:0000256" key="3">
    <source>
        <dbReference type="ARBA" id="ARBA00022737"/>
    </source>
</evidence>
<evidence type="ECO:0000256" key="5">
    <source>
        <dbReference type="ARBA" id="ARBA00022833"/>
    </source>
</evidence>
<evidence type="ECO:0000256" key="4">
    <source>
        <dbReference type="ARBA" id="ARBA00022771"/>
    </source>
</evidence>
<dbReference type="GO" id="GO:0000785">
    <property type="term" value="C:chromatin"/>
    <property type="evidence" value="ECO:0007669"/>
    <property type="project" value="TreeGrafter"/>
</dbReference>
<proteinExistence type="predicted"/>
<comment type="subcellular location">
    <subcellularLocation>
        <location evidence="1">Nucleus</location>
    </subcellularLocation>
</comment>
<feature type="compositionally biased region" description="Low complexity" evidence="8">
    <location>
        <begin position="25"/>
        <end position="35"/>
    </location>
</feature>
<evidence type="ECO:0000256" key="7">
    <source>
        <dbReference type="PROSITE-ProRule" id="PRU00042"/>
    </source>
</evidence>
<feature type="domain" description="C2H2-type" evidence="9">
    <location>
        <begin position="104"/>
        <end position="133"/>
    </location>
</feature>
<evidence type="ECO:0000256" key="1">
    <source>
        <dbReference type="ARBA" id="ARBA00004123"/>
    </source>
</evidence>
<dbReference type="PANTHER" id="PTHR40626:SF30">
    <property type="entry name" value="FINGER DOMAIN PROTEIN, PUTATIVE (AFU_ORTHOLOGUE AFUA_4G13600)-RELATED"/>
    <property type="match status" value="1"/>
</dbReference>
<name>U1GF55_ENDPU</name>
<protein>
    <recommendedName>
        <fullName evidence="9">C2H2-type domain-containing protein</fullName>
    </recommendedName>
</protein>
<dbReference type="Pfam" id="PF04082">
    <property type="entry name" value="Fungal_trans"/>
    <property type="match status" value="1"/>
</dbReference>
<sequence length="883" mass="96708">MDLMNSSSHSPQQSVEVRPAIQRQSSTSSSGSGESSHTRPRKAIRSSRQRTSGSGAQGPEDEQSGSRRGSISSMRTSSAPLEGPITYTPTTHRISKAKKGKRVHACEYPGCNKIFTRAEHRRRHELNHSPEASYPCDRAGCRKAFHRPDLLQRHQERHELEAQTEGGVIGHRRLPSDQSSASVGHSLITSTSMTSPMVSVQASSNGLSIPSLLHPQSSEGYSHSQHSSTFDFPRAPFPMYTSSISAPDDFIYSSPESSQSPLSDHYGFPHRNSMSSSSSVVDFVPPNCASPLVNTTASGWAPVLPPSALPSNCSSLEDDIGGFSSSSAGAPLPVPISQLDRHEWLVLQRELASASGAVQVDHGGLEIFDIVKWQDDSLDCYWRHFHPFFPIVHQPTFSATSSDLMTAVMVAISSQYDTQTNAKDYSLALLEACTRSLAKRDKIHSRSRLSDLQTVFLLEVLMKFRSRKAETGLSPRFRALFASLNHTGSRYWISNNPITVLKGLSKSPSAADLQQAHSFWLNRETRRRLLLGSFILDTQLAALFEQQSVLFPRWPGETISAHVSNLPYPCDNELWECATVEEWAGLATSFQQITLSDAADPTIYDRSSALDSFRARLIFTHLVNCPSHGNTDSGTELGKLCETLARYDLSGQHVPTIFDIHAHTTAQHTPIRSLLIVSGESWLFGKKLEHEEDFAAAKAHLREWVDSNKSQTALWHATALLRMVLDVRPNTPLQPVHGTSNQGWEMGMLHEQWCIYIAALVCWACTFDASASSAPLSGLSISSTPPAISGASSPYIATSTPTGYPALMEPVEAGVEMCTFLQATDVDDLNLLPAVLDKVRGQTRGLLEVVRNGKLNGSLGGLINEASGVLYRLVEGRSQLSHF</sequence>
<evidence type="ECO:0000313" key="11">
    <source>
        <dbReference type="Proteomes" id="UP000019373"/>
    </source>
</evidence>
<keyword evidence="6" id="KW-0539">Nucleus</keyword>
<dbReference type="InterPro" id="IPR051059">
    <property type="entry name" value="VerF-like"/>
</dbReference>
<feature type="domain" description="C2H2-type" evidence="9">
    <location>
        <begin position="134"/>
        <end position="163"/>
    </location>
</feature>
<dbReference type="InterPro" id="IPR036236">
    <property type="entry name" value="Znf_C2H2_sf"/>
</dbReference>
<dbReference type="HOGENOM" id="CLU_015772_0_0_1"/>
<dbReference type="GO" id="GO:0008270">
    <property type="term" value="F:zinc ion binding"/>
    <property type="evidence" value="ECO:0007669"/>
    <property type="project" value="UniProtKB-KW"/>
</dbReference>
<keyword evidence="11" id="KW-1185">Reference proteome</keyword>
<dbReference type="Pfam" id="PF00096">
    <property type="entry name" value="zf-C2H2"/>
    <property type="match status" value="1"/>
</dbReference>
<keyword evidence="3" id="KW-0677">Repeat</keyword>
<dbReference type="GO" id="GO:0005634">
    <property type="term" value="C:nucleus"/>
    <property type="evidence" value="ECO:0007669"/>
    <property type="project" value="UniProtKB-SubCell"/>
</dbReference>
<dbReference type="SUPFAM" id="SSF57667">
    <property type="entry name" value="beta-beta-alpha zinc fingers"/>
    <property type="match status" value="1"/>
</dbReference>
<organism evidence="10 11">
    <name type="scientific">Endocarpon pusillum (strain Z07020 / HMAS-L-300199)</name>
    <name type="common">Lichen-forming fungus</name>
    <dbReference type="NCBI Taxonomy" id="1263415"/>
    <lineage>
        <taxon>Eukaryota</taxon>
        <taxon>Fungi</taxon>
        <taxon>Dikarya</taxon>
        <taxon>Ascomycota</taxon>
        <taxon>Pezizomycotina</taxon>
        <taxon>Eurotiomycetes</taxon>
        <taxon>Chaetothyriomycetidae</taxon>
        <taxon>Verrucariales</taxon>
        <taxon>Verrucariaceae</taxon>
        <taxon>Endocarpon</taxon>
    </lineage>
</organism>